<evidence type="ECO:0000259" key="2">
    <source>
        <dbReference type="Pfam" id="PF03787"/>
    </source>
</evidence>
<organism evidence="3 4">
    <name type="scientific">Emticicia soli</name>
    <dbReference type="NCBI Taxonomy" id="2027878"/>
    <lineage>
        <taxon>Bacteria</taxon>
        <taxon>Pseudomonadati</taxon>
        <taxon>Bacteroidota</taxon>
        <taxon>Cytophagia</taxon>
        <taxon>Cytophagales</taxon>
        <taxon>Leadbetterellaceae</taxon>
        <taxon>Emticicia</taxon>
    </lineage>
</organism>
<dbReference type="PANTHER" id="PTHR39965:SF1">
    <property type="entry name" value="CRISPR SYSTEM CMR SUBUNIT CMR6"/>
    <property type="match status" value="1"/>
</dbReference>
<evidence type="ECO:0000313" key="3">
    <source>
        <dbReference type="EMBL" id="MFD2520361.1"/>
    </source>
</evidence>
<evidence type="ECO:0000313" key="4">
    <source>
        <dbReference type="Proteomes" id="UP001597510"/>
    </source>
</evidence>
<keyword evidence="4" id="KW-1185">Reference proteome</keyword>
<keyword evidence="1" id="KW-0051">Antiviral defense</keyword>
<dbReference type="Proteomes" id="UP001597510">
    <property type="component" value="Unassembled WGS sequence"/>
</dbReference>
<feature type="domain" description="CRISPR type III-associated protein" evidence="2">
    <location>
        <begin position="64"/>
        <end position="277"/>
    </location>
</feature>
<comment type="caution">
    <text evidence="3">The sequence shown here is derived from an EMBL/GenBank/DDBJ whole genome shotgun (WGS) entry which is preliminary data.</text>
</comment>
<accession>A0ABW5J2Y1</accession>
<sequence length="282" mass="31987">MNENEVNLGFLFNKEYYKHNGANQFLFSRKKEAEYTHAFFSTQNERFKNFIFTRTQKNKGNLDLTTVYPGLAVGLGYGHGIKAEGEFKLGFYFDYTSGLPVIPGSSVKGTLRSCFPNFNSKKDYGADELEKIEAKRGYIRYLFFKAGLSEQNALDLDIDLLESEIFEGKSFHKTEGSIQLGIYQRDLFFDATLVEGNSLRKIIGDDSITPHTAGPLKNPTPLLFMKILPNVTFHFEMDIKGSQMYAFVTKEIKQKVFMEIIRTIGIGAKTNVGYGRMISKAN</sequence>
<dbReference type="RefSeq" id="WP_340238980.1">
    <property type="nucleotide sequence ID" value="NZ_JBBEWC010000011.1"/>
</dbReference>
<proteinExistence type="predicted"/>
<name>A0ABW5J2Y1_9BACT</name>
<reference evidence="4" key="1">
    <citation type="journal article" date="2019" name="Int. J. Syst. Evol. Microbiol.">
        <title>The Global Catalogue of Microorganisms (GCM) 10K type strain sequencing project: providing services to taxonomists for standard genome sequencing and annotation.</title>
        <authorList>
            <consortium name="The Broad Institute Genomics Platform"/>
            <consortium name="The Broad Institute Genome Sequencing Center for Infectious Disease"/>
            <person name="Wu L."/>
            <person name="Ma J."/>
        </authorList>
    </citation>
    <scope>NUCLEOTIDE SEQUENCE [LARGE SCALE GENOMIC DNA]</scope>
    <source>
        <strain evidence="4">KCTC 52344</strain>
    </source>
</reference>
<evidence type="ECO:0000256" key="1">
    <source>
        <dbReference type="ARBA" id="ARBA00023118"/>
    </source>
</evidence>
<dbReference type="InterPro" id="IPR010172">
    <property type="entry name" value="CRISPR-assoc_prot_TM1791"/>
</dbReference>
<dbReference type="EMBL" id="JBHULC010000005">
    <property type="protein sequence ID" value="MFD2520361.1"/>
    <property type="molecule type" value="Genomic_DNA"/>
</dbReference>
<dbReference type="InterPro" id="IPR005537">
    <property type="entry name" value="RAMP_III_fam"/>
</dbReference>
<dbReference type="PANTHER" id="PTHR39965">
    <property type="entry name" value="CRISPR SYSTEM CMR SUBUNIT CMR6"/>
    <property type="match status" value="1"/>
</dbReference>
<dbReference type="NCBIfam" id="TIGR01898">
    <property type="entry name" value="cas_TM1791_cmr6"/>
    <property type="match status" value="1"/>
</dbReference>
<gene>
    <name evidence="3" type="primary">cmr6</name>
    <name evidence="3" type="ORF">ACFSR2_05675</name>
</gene>
<protein>
    <submittedName>
        <fullName evidence="3">Type III-B CRISPR module RAMP protein Cmr6</fullName>
    </submittedName>
</protein>
<dbReference type="Pfam" id="PF03787">
    <property type="entry name" value="RAMPs"/>
    <property type="match status" value="1"/>
</dbReference>